<accession>A0A158KL78</accession>
<dbReference type="Proteomes" id="UP000055019">
    <property type="component" value="Unassembled WGS sequence"/>
</dbReference>
<organism evidence="2 3">
    <name type="scientific">Caballeronia arvi</name>
    <dbReference type="NCBI Taxonomy" id="1777135"/>
    <lineage>
        <taxon>Bacteria</taxon>
        <taxon>Pseudomonadati</taxon>
        <taxon>Pseudomonadota</taxon>
        <taxon>Betaproteobacteria</taxon>
        <taxon>Burkholderiales</taxon>
        <taxon>Burkholderiaceae</taxon>
        <taxon>Caballeronia</taxon>
    </lineage>
</organism>
<evidence type="ECO:0000256" key="1">
    <source>
        <dbReference type="SAM" id="Phobius"/>
    </source>
</evidence>
<keyword evidence="1" id="KW-1133">Transmembrane helix</keyword>
<sequence>MKKFSNFFCGGASARFGHDVAGIVRCMFCALMALALSMGHRWLGYALPHQVLRAFEAYVASAVPSTFEHALAAFGVLSLLVLPVCWTNSTTRQRMLACVIGAAAYFMLTTLGWDYQQYRATHDPAQLAQMTGDVLGLLSAAFWLTRAQTARSIHRLA</sequence>
<protein>
    <submittedName>
        <fullName evidence="2">Uncharacterized protein</fullName>
    </submittedName>
</protein>
<reference evidence="2" key="1">
    <citation type="submission" date="2016-01" db="EMBL/GenBank/DDBJ databases">
        <authorList>
            <person name="Peeters C."/>
        </authorList>
    </citation>
    <scope>NUCLEOTIDE SEQUENCE [LARGE SCALE GENOMIC DNA]</scope>
    <source>
        <strain evidence="2">LMG 29317</strain>
    </source>
</reference>
<gene>
    <name evidence="2" type="ORF">AWB74_06043</name>
</gene>
<keyword evidence="1" id="KW-0472">Membrane</keyword>
<evidence type="ECO:0000313" key="3">
    <source>
        <dbReference type="Proteomes" id="UP000055019"/>
    </source>
</evidence>
<keyword evidence="3" id="KW-1185">Reference proteome</keyword>
<feature type="transmembrane region" description="Helical" evidence="1">
    <location>
        <begin position="58"/>
        <end position="82"/>
    </location>
</feature>
<name>A0A158KL78_9BURK</name>
<dbReference type="AlphaFoldDB" id="A0A158KL78"/>
<comment type="caution">
    <text evidence="2">The sequence shown here is derived from an EMBL/GenBank/DDBJ whole genome shotgun (WGS) entry which is preliminary data.</text>
</comment>
<feature type="transmembrane region" description="Helical" evidence="1">
    <location>
        <begin position="20"/>
        <end position="38"/>
    </location>
</feature>
<proteinExistence type="predicted"/>
<feature type="transmembrane region" description="Helical" evidence="1">
    <location>
        <begin position="94"/>
        <end position="113"/>
    </location>
</feature>
<dbReference type="OrthoDB" id="8154365at2"/>
<dbReference type="RefSeq" id="WP_143749331.1">
    <property type="nucleotide sequence ID" value="NZ_FCOM02000038.1"/>
</dbReference>
<evidence type="ECO:0000313" key="2">
    <source>
        <dbReference type="EMBL" id="SAL81745.1"/>
    </source>
</evidence>
<feature type="transmembrane region" description="Helical" evidence="1">
    <location>
        <begin position="125"/>
        <end position="145"/>
    </location>
</feature>
<dbReference type="EMBL" id="FCOM02000038">
    <property type="protein sequence ID" value="SAL81745.1"/>
    <property type="molecule type" value="Genomic_DNA"/>
</dbReference>
<keyword evidence="1" id="KW-0812">Transmembrane</keyword>